<accession>A0AC60PZX4</accession>
<dbReference type="EMBL" id="JABSTQ010009676">
    <property type="protein sequence ID" value="KAG0426894.1"/>
    <property type="molecule type" value="Genomic_DNA"/>
</dbReference>
<sequence>KSSSASSESSQLYQLIQNASSNFKDKCSPRNALCYQILVLQICDRALYGSVVEVPGFRDRGFGGTVIGHEEGRVVDTKSFVSGQSLQEQFGAVSRGLPRRKRS</sequence>
<comment type="caution">
    <text evidence="1">The sequence shown here is derived from an EMBL/GenBank/DDBJ whole genome shotgun (WGS) entry which is preliminary data.</text>
</comment>
<gene>
    <name evidence="1" type="ORF">HPB47_026026</name>
</gene>
<protein>
    <submittedName>
        <fullName evidence="1">Uncharacterized protein</fullName>
    </submittedName>
</protein>
<reference evidence="1 2" key="1">
    <citation type="journal article" date="2020" name="Cell">
        <title>Large-Scale Comparative Analyses of Tick Genomes Elucidate Their Genetic Diversity and Vector Capacities.</title>
        <authorList>
            <consortium name="Tick Genome and Microbiome Consortium (TIGMIC)"/>
            <person name="Jia N."/>
            <person name="Wang J."/>
            <person name="Shi W."/>
            <person name="Du L."/>
            <person name="Sun Y."/>
            <person name="Zhan W."/>
            <person name="Jiang J.F."/>
            <person name="Wang Q."/>
            <person name="Zhang B."/>
            <person name="Ji P."/>
            <person name="Bell-Sakyi L."/>
            <person name="Cui X.M."/>
            <person name="Yuan T.T."/>
            <person name="Jiang B.G."/>
            <person name="Yang W.F."/>
            <person name="Lam T.T."/>
            <person name="Chang Q.C."/>
            <person name="Ding S.J."/>
            <person name="Wang X.J."/>
            <person name="Zhu J.G."/>
            <person name="Ruan X.D."/>
            <person name="Zhao L."/>
            <person name="Wei J.T."/>
            <person name="Ye R.Z."/>
            <person name="Que T.C."/>
            <person name="Du C.H."/>
            <person name="Zhou Y.H."/>
            <person name="Cheng J.X."/>
            <person name="Dai P.F."/>
            <person name="Guo W.B."/>
            <person name="Han X.H."/>
            <person name="Huang E.J."/>
            <person name="Li L.F."/>
            <person name="Wei W."/>
            <person name="Gao Y.C."/>
            <person name="Liu J.Z."/>
            <person name="Shao H.Z."/>
            <person name="Wang X."/>
            <person name="Wang C.C."/>
            <person name="Yang T.C."/>
            <person name="Huo Q.B."/>
            <person name="Li W."/>
            <person name="Chen H.Y."/>
            <person name="Chen S.E."/>
            <person name="Zhou L.G."/>
            <person name="Ni X.B."/>
            <person name="Tian J.H."/>
            <person name="Sheng Y."/>
            <person name="Liu T."/>
            <person name="Pan Y.S."/>
            <person name="Xia L.Y."/>
            <person name="Li J."/>
            <person name="Zhao F."/>
            <person name="Cao W.C."/>
        </authorList>
    </citation>
    <scope>NUCLEOTIDE SEQUENCE [LARGE SCALE GENOMIC DNA]</scope>
    <source>
        <strain evidence="1">Iper-2018</strain>
    </source>
</reference>
<name>A0AC60PZX4_IXOPE</name>
<keyword evidence="2" id="KW-1185">Reference proteome</keyword>
<feature type="non-terminal residue" evidence="1">
    <location>
        <position position="103"/>
    </location>
</feature>
<dbReference type="Proteomes" id="UP000805193">
    <property type="component" value="Unassembled WGS sequence"/>
</dbReference>
<evidence type="ECO:0000313" key="2">
    <source>
        <dbReference type="Proteomes" id="UP000805193"/>
    </source>
</evidence>
<feature type="non-terminal residue" evidence="1">
    <location>
        <position position="1"/>
    </location>
</feature>
<proteinExistence type="predicted"/>
<evidence type="ECO:0000313" key="1">
    <source>
        <dbReference type="EMBL" id="KAG0426894.1"/>
    </source>
</evidence>
<organism evidence="1 2">
    <name type="scientific">Ixodes persulcatus</name>
    <name type="common">Taiga tick</name>
    <dbReference type="NCBI Taxonomy" id="34615"/>
    <lineage>
        <taxon>Eukaryota</taxon>
        <taxon>Metazoa</taxon>
        <taxon>Ecdysozoa</taxon>
        <taxon>Arthropoda</taxon>
        <taxon>Chelicerata</taxon>
        <taxon>Arachnida</taxon>
        <taxon>Acari</taxon>
        <taxon>Parasitiformes</taxon>
        <taxon>Ixodida</taxon>
        <taxon>Ixodoidea</taxon>
        <taxon>Ixodidae</taxon>
        <taxon>Ixodinae</taxon>
        <taxon>Ixodes</taxon>
    </lineage>
</organism>